<organism evidence="1">
    <name type="scientific">marine sediment metagenome</name>
    <dbReference type="NCBI Taxonomy" id="412755"/>
    <lineage>
        <taxon>unclassified sequences</taxon>
        <taxon>metagenomes</taxon>
        <taxon>ecological metagenomes</taxon>
    </lineage>
</organism>
<protein>
    <recommendedName>
        <fullName evidence="2">Right handed beta helix domain-containing protein</fullName>
    </recommendedName>
</protein>
<comment type="caution">
    <text evidence="1">The sequence shown here is derived from an EMBL/GenBank/DDBJ whole genome shotgun (WGS) entry which is preliminary data.</text>
</comment>
<proteinExistence type="predicted"/>
<dbReference type="AlphaFoldDB" id="X1S8Q1"/>
<dbReference type="EMBL" id="BARW01002522">
    <property type="protein sequence ID" value="GAI71815.1"/>
    <property type="molecule type" value="Genomic_DNA"/>
</dbReference>
<dbReference type="Gene3D" id="2.160.20.10">
    <property type="entry name" value="Single-stranded right-handed beta-helix, Pectin lyase-like"/>
    <property type="match status" value="1"/>
</dbReference>
<sequence length="276" mass="30363">MFGSGRFLHITDNYFHHLRGYPANLKLSGDQANQNGTSYKAWFINNRIENNALGLGLANGKSILVQGNIFKQNGVDPVDGTKYSHMILVEESAEDIRFIDNDFLQNDTKQAVITFEQTGQGLNLYALAQGNRFRGNTAPVLVSIGKSESTANRMIDIEGNLFDGINGRAIQVQLSKGSVAIKNNRFLNGPEAIRISTLSTAAEVVVSGNRAEVTGAPLLNSTANPQVEHDNSWNFPLAGPTSKRPLYPYLGQMYYDTTLGRMTYCKSLSPRQWATL</sequence>
<dbReference type="InterPro" id="IPR011050">
    <property type="entry name" value="Pectin_lyase_fold/virulence"/>
</dbReference>
<accession>X1S8Q1</accession>
<dbReference type="SUPFAM" id="SSF51126">
    <property type="entry name" value="Pectin lyase-like"/>
    <property type="match status" value="1"/>
</dbReference>
<evidence type="ECO:0008006" key="2">
    <source>
        <dbReference type="Google" id="ProtNLM"/>
    </source>
</evidence>
<gene>
    <name evidence="1" type="ORF">S12H4_06975</name>
</gene>
<dbReference type="InterPro" id="IPR012334">
    <property type="entry name" value="Pectin_lyas_fold"/>
</dbReference>
<name>X1S8Q1_9ZZZZ</name>
<evidence type="ECO:0000313" key="1">
    <source>
        <dbReference type="EMBL" id="GAI71815.1"/>
    </source>
</evidence>
<reference evidence="1" key="1">
    <citation type="journal article" date="2014" name="Front. Microbiol.">
        <title>High frequency of phylogenetically diverse reductive dehalogenase-homologous genes in deep subseafloor sedimentary metagenomes.</title>
        <authorList>
            <person name="Kawai M."/>
            <person name="Futagami T."/>
            <person name="Toyoda A."/>
            <person name="Takaki Y."/>
            <person name="Nishi S."/>
            <person name="Hori S."/>
            <person name="Arai W."/>
            <person name="Tsubouchi T."/>
            <person name="Morono Y."/>
            <person name="Uchiyama I."/>
            <person name="Ito T."/>
            <person name="Fujiyama A."/>
            <person name="Inagaki F."/>
            <person name="Takami H."/>
        </authorList>
    </citation>
    <scope>NUCLEOTIDE SEQUENCE</scope>
    <source>
        <strain evidence="1">Expedition CK06-06</strain>
    </source>
</reference>